<dbReference type="EMBL" id="JAMKFB020000004">
    <property type="protein sequence ID" value="KAL0195615.1"/>
    <property type="molecule type" value="Genomic_DNA"/>
</dbReference>
<dbReference type="Proteomes" id="UP001529510">
    <property type="component" value="Unassembled WGS sequence"/>
</dbReference>
<organism evidence="1 2">
    <name type="scientific">Cirrhinus mrigala</name>
    <name type="common">Mrigala</name>
    <dbReference type="NCBI Taxonomy" id="683832"/>
    <lineage>
        <taxon>Eukaryota</taxon>
        <taxon>Metazoa</taxon>
        <taxon>Chordata</taxon>
        <taxon>Craniata</taxon>
        <taxon>Vertebrata</taxon>
        <taxon>Euteleostomi</taxon>
        <taxon>Actinopterygii</taxon>
        <taxon>Neopterygii</taxon>
        <taxon>Teleostei</taxon>
        <taxon>Ostariophysi</taxon>
        <taxon>Cypriniformes</taxon>
        <taxon>Cyprinidae</taxon>
        <taxon>Labeoninae</taxon>
        <taxon>Labeonini</taxon>
        <taxon>Cirrhinus</taxon>
    </lineage>
</organism>
<keyword evidence="2" id="KW-1185">Reference proteome</keyword>
<dbReference type="AlphaFoldDB" id="A0ABD0RAR1"/>
<protein>
    <submittedName>
        <fullName evidence="1">Uncharacterized protein</fullName>
    </submittedName>
</protein>
<gene>
    <name evidence="1" type="ORF">M9458_009187</name>
</gene>
<comment type="caution">
    <text evidence="1">The sequence shown here is derived from an EMBL/GenBank/DDBJ whole genome shotgun (WGS) entry which is preliminary data.</text>
</comment>
<feature type="non-terminal residue" evidence="1">
    <location>
        <position position="74"/>
    </location>
</feature>
<name>A0ABD0RAR1_CIRMR</name>
<sequence length="74" mass="8083">KLSPVQRISFLGIELDSVSMPAPLSPEHAQSGSTVPLKQVQRLLEHMASSAAVAPLGLMHMRPLQHWLHTRVPA</sequence>
<reference evidence="1 2" key="1">
    <citation type="submission" date="2024-05" db="EMBL/GenBank/DDBJ databases">
        <title>Genome sequencing and assembly of Indian major carp, Cirrhinus mrigala (Hamilton, 1822).</title>
        <authorList>
            <person name="Mohindra V."/>
            <person name="Chowdhury L.M."/>
            <person name="Lal K."/>
            <person name="Jena J.K."/>
        </authorList>
    </citation>
    <scope>NUCLEOTIDE SEQUENCE [LARGE SCALE GENOMIC DNA]</scope>
    <source>
        <strain evidence="1">CM1030</strain>
        <tissue evidence="1">Blood</tissue>
    </source>
</reference>
<accession>A0ABD0RAR1</accession>
<proteinExistence type="predicted"/>
<feature type="non-terminal residue" evidence="1">
    <location>
        <position position="1"/>
    </location>
</feature>
<evidence type="ECO:0000313" key="2">
    <source>
        <dbReference type="Proteomes" id="UP001529510"/>
    </source>
</evidence>
<evidence type="ECO:0000313" key="1">
    <source>
        <dbReference type="EMBL" id="KAL0195615.1"/>
    </source>
</evidence>